<accession>A0A0A1UP06</accession>
<evidence type="ECO:0000313" key="13">
    <source>
        <dbReference type="Proteomes" id="UP000030151"/>
    </source>
</evidence>
<keyword evidence="3" id="KW-0645">Protease</keyword>
<dbReference type="OrthoDB" id="536211at2759"/>
<evidence type="ECO:0000256" key="6">
    <source>
        <dbReference type="ARBA" id="ARBA00022801"/>
    </source>
</evidence>
<comment type="caution">
    <text evidence="12">The sequence shown here is derived from an EMBL/GenBank/DDBJ whole genome shotgun (WGS) entry which is preliminary data.</text>
</comment>
<keyword evidence="7" id="KW-0862">Zinc</keyword>
<dbReference type="HOGENOM" id="CLU_711900_0_0_1"/>
<dbReference type="GO" id="GO:0046872">
    <property type="term" value="F:metal ion binding"/>
    <property type="evidence" value="ECO:0007669"/>
    <property type="project" value="UniProtKB-KW"/>
</dbReference>
<evidence type="ECO:0000256" key="10">
    <source>
        <dbReference type="SAM" id="MobiDB-lite"/>
    </source>
</evidence>
<keyword evidence="8" id="KW-0482">Metalloprotease</keyword>
<feature type="domain" description="Peptidase M43 pregnancy-associated plasma-A" evidence="11">
    <location>
        <begin position="316"/>
        <end position="386"/>
    </location>
</feature>
<evidence type="ECO:0000313" key="12">
    <source>
        <dbReference type="EMBL" id="EXU96337.1"/>
    </source>
</evidence>
<dbReference type="SUPFAM" id="SSF55486">
    <property type="entry name" value="Metalloproteases ('zincins'), catalytic domain"/>
    <property type="match status" value="1"/>
</dbReference>
<dbReference type="MEROPS" id="M43.002"/>
<sequence length="388" mass="42332">MKDSANIRGSQEAVGDSAVILSRSRIPAPKARSPLFYYVRCTCPLSHEFHQAATGVDDTTHAEYAYLLTSEAMGDVVCLYHQRDQPLGQLGAHLHNERGINGTQPSRLSEYKLLRHRSRLVSEQCKDSAVTMLYPFSLYFALAGTAFACAVSGTTTSDAPRRSQAPSDELTTPHYGDGSCDTQGMINIETYITLFANNETHEGGWLGDDIVEKQIKVLNEGFSSCRIGFTLKGLQRSIDAMPLQFDPEEKLAFGFYGKYRKGSYKSLNLYYSPNQTGGVCTHPGMRGALHIGTAFNVDGCQMATNTMPGGTPPYEMGKTTVHEVGHWLGLLHTFQGGCNEVKGDFVSDTPAVNETVGRVEGTCPRGQNSCPGLPGLDPIHNYMSYSSE</sequence>
<evidence type="ECO:0000256" key="8">
    <source>
        <dbReference type="ARBA" id="ARBA00023049"/>
    </source>
</evidence>
<keyword evidence="9" id="KW-1015">Disulfide bond</keyword>
<organism evidence="12 13">
    <name type="scientific">Metarhizium robertsii</name>
    <dbReference type="NCBI Taxonomy" id="568076"/>
    <lineage>
        <taxon>Eukaryota</taxon>
        <taxon>Fungi</taxon>
        <taxon>Dikarya</taxon>
        <taxon>Ascomycota</taxon>
        <taxon>Pezizomycotina</taxon>
        <taxon>Sordariomycetes</taxon>
        <taxon>Hypocreomycetidae</taxon>
        <taxon>Hypocreales</taxon>
        <taxon>Clavicipitaceae</taxon>
        <taxon>Metarhizium</taxon>
    </lineage>
</organism>
<dbReference type="EMBL" id="JELW01000051">
    <property type="protein sequence ID" value="EXU96337.1"/>
    <property type="molecule type" value="Genomic_DNA"/>
</dbReference>
<dbReference type="Proteomes" id="UP000030151">
    <property type="component" value="Unassembled WGS sequence"/>
</dbReference>
<evidence type="ECO:0000256" key="7">
    <source>
        <dbReference type="ARBA" id="ARBA00022833"/>
    </source>
</evidence>
<gene>
    <name evidence="12" type="ORF">X797_010599</name>
</gene>
<dbReference type="PANTHER" id="PTHR47466">
    <property type="match status" value="1"/>
</dbReference>
<keyword evidence="4" id="KW-0479">Metal-binding</keyword>
<evidence type="ECO:0000256" key="2">
    <source>
        <dbReference type="ARBA" id="ARBA00008721"/>
    </source>
</evidence>
<dbReference type="PANTHER" id="PTHR47466:SF1">
    <property type="entry name" value="METALLOPROTEASE MEP1 (AFU_ORTHOLOGUE AFUA_1G07730)-RELATED"/>
    <property type="match status" value="1"/>
</dbReference>
<comment type="function">
    <text evidence="1">Secreted metalloproteinase that allows assimilation of proteinaceous substrates.</text>
</comment>
<dbReference type="InterPro" id="IPR024079">
    <property type="entry name" value="MetalloPept_cat_dom_sf"/>
</dbReference>
<keyword evidence="6" id="KW-0378">Hydrolase</keyword>
<dbReference type="AlphaFoldDB" id="A0A0A1UP06"/>
<feature type="region of interest" description="Disordered" evidence="10">
    <location>
        <begin position="154"/>
        <end position="177"/>
    </location>
</feature>
<evidence type="ECO:0000256" key="9">
    <source>
        <dbReference type="ARBA" id="ARBA00023157"/>
    </source>
</evidence>
<keyword evidence="5" id="KW-0732">Signal</keyword>
<comment type="similarity">
    <text evidence="2">Belongs to the peptidase M43B family.</text>
</comment>
<name>A0A0A1UP06_9HYPO</name>
<feature type="compositionally biased region" description="Polar residues" evidence="10">
    <location>
        <begin position="154"/>
        <end position="170"/>
    </location>
</feature>
<evidence type="ECO:0000256" key="3">
    <source>
        <dbReference type="ARBA" id="ARBA00022670"/>
    </source>
</evidence>
<dbReference type="eggNOG" id="ENOG502RYKG">
    <property type="taxonomic scope" value="Eukaryota"/>
</dbReference>
<reference evidence="12 13" key="1">
    <citation type="submission" date="2014-02" db="EMBL/GenBank/DDBJ databases">
        <title>The genome sequence of the entomopathogenic fungus Metarhizium robertsii ARSEF 2575.</title>
        <authorList>
            <person name="Giuliano Garisto Donzelli B."/>
            <person name="Roe B.A."/>
            <person name="Macmil S.L."/>
            <person name="Krasnoff S.B."/>
            <person name="Gibson D.M."/>
        </authorList>
    </citation>
    <scope>NUCLEOTIDE SEQUENCE [LARGE SCALE GENOMIC DNA]</scope>
    <source>
        <strain evidence="12 13">ARSEF 2575</strain>
    </source>
</reference>
<dbReference type="GO" id="GO:0006508">
    <property type="term" value="P:proteolysis"/>
    <property type="evidence" value="ECO:0007669"/>
    <property type="project" value="UniProtKB-KW"/>
</dbReference>
<protein>
    <submittedName>
        <fullName evidence="12">Peptidase M43 family protein</fullName>
    </submittedName>
</protein>
<dbReference type="Gene3D" id="3.40.390.10">
    <property type="entry name" value="Collagenase (Catalytic Domain)"/>
    <property type="match status" value="1"/>
</dbReference>
<dbReference type="GO" id="GO:0008237">
    <property type="term" value="F:metallopeptidase activity"/>
    <property type="evidence" value="ECO:0007669"/>
    <property type="project" value="UniProtKB-KW"/>
</dbReference>
<evidence type="ECO:0000256" key="1">
    <source>
        <dbReference type="ARBA" id="ARBA00003174"/>
    </source>
</evidence>
<evidence type="ECO:0000256" key="5">
    <source>
        <dbReference type="ARBA" id="ARBA00022729"/>
    </source>
</evidence>
<dbReference type="Pfam" id="PF05572">
    <property type="entry name" value="Peptidase_M43"/>
    <property type="match status" value="1"/>
</dbReference>
<proteinExistence type="inferred from homology"/>
<evidence type="ECO:0000259" key="11">
    <source>
        <dbReference type="Pfam" id="PF05572"/>
    </source>
</evidence>
<evidence type="ECO:0000256" key="4">
    <source>
        <dbReference type="ARBA" id="ARBA00022723"/>
    </source>
</evidence>
<dbReference type="InterPro" id="IPR008754">
    <property type="entry name" value="Peptidase_M43"/>
</dbReference>